<comment type="caution">
    <text evidence="2">The sequence shown here is derived from an EMBL/GenBank/DDBJ whole genome shotgun (WGS) entry which is preliminary data.</text>
</comment>
<reference evidence="2 3" key="1">
    <citation type="journal article" date="2016" name="Nat. Commun.">
        <title>Thousands of microbial genomes shed light on interconnected biogeochemical processes in an aquifer system.</title>
        <authorList>
            <person name="Anantharaman K."/>
            <person name="Brown C.T."/>
            <person name="Hug L.A."/>
            <person name="Sharon I."/>
            <person name="Castelle C.J."/>
            <person name="Probst A.J."/>
            <person name="Thomas B.C."/>
            <person name="Singh A."/>
            <person name="Wilkins M.J."/>
            <person name="Karaoz U."/>
            <person name="Brodie E.L."/>
            <person name="Williams K.H."/>
            <person name="Hubbard S.S."/>
            <person name="Banfield J.F."/>
        </authorList>
    </citation>
    <scope>NUCLEOTIDE SEQUENCE [LARGE SCALE GENOMIC DNA]</scope>
</reference>
<evidence type="ECO:0000313" key="3">
    <source>
        <dbReference type="Proteomes" id="UP000178587"/>
    </source>
</evidence>
<evidence type="ECO:0000313" key="2">
    <source>
        <dbReference type="EMBL" id="OGG73600.1"/>
    </source>
</evidence>
<dbReference type="EMBL" id="MFLU01000016">
    <property type="protein sequence ID" value="OGG73600.1"/>
    <property type="molecule type" value="Genomic_DNA"/>
</dbReference>
<dbReference type="Pfam" id="PF00534">
    <property type="entry name" value="Glycos_transf_1"/>
    <property type="match status" value="1"/>
</dbReference>
<dbReference type="PANTHER" id="PTHR45947:SF3">
    <property type="entry name" value="SULFOQUINOVOSYL TRANSFERASE SQD2"/>
    <property type="match status" value="1"/>
</dbReference>
<dbReference type="AlphaFoldDB" id="A0A1F6EIZ9"/>
<evidence type="ECO:0000259" key="1">
    <source>
        <dbReference type="Pfam" id="PF00534"/>
    </source>
</evidence>
<dbReference type="InterPro" id="IPR050194">
    <property type="entry name" value="Glycosyltransferase_grp1"/>
</dbReference>
<accession>A0A1F6EIZ9</accession>
<protein>
    <recommendedName>
        <fullName evidence="1">Glycosyl transferase family 1 domain-containing protein</fullName>
    </recommendedName>
</protein>
<organism evidence="2 3">
    <name type="scientific">Candidatus Kaiserbacteria bacterium RIFCSPLOWO2_01_FULL_50_24</name>
    <dbReference type="NCBI Taxonomy" id="1798507"/>
    <lineage>
        <taxon>Bacteria</taxon>
        <taxon>Candidatus Kaiseribacteriota</taxon>
    </lineage>
</organism>
<dbReference type="SUPFAM" id="SSF53756">
    <property type="entry name" value="UDP-Glycosyltransferase/glycogen phosphorylase"/>
    <property type="match status" value="1"/>
</dbReference>
<sequence length="353" mass="39781">MTKVLFVSNDPLIFDAESAVYARMREYATLFDELHVISRAPQSSRTEIQEQNLTLYPVSGFLALYTRTRCVIRERGIDVVSAQDPFEYGLIAYFASRGTRAKLHIQLHTDMFSPYFRWHPLWNVVRLCIARFVFARAYGIRVISEHLKSSLEASSYKLKATQVVLPIFVDIERLRSAPEDAAIAARFGSFRTRILVVARLEPEKNVSLAIRAFAASAPRDSCLIIVGEGRERESLQRFAKRLNVEERVFFEGAQNAVLYYKIADLVLVTSHYEGYGLVIIEALASGVPVVATDVGIAREAGAIVAKPEEFADALSGWFKSGSRHDGLHGYPYVNKASYLEQFKKDLELCTKQP</sequence>
<dbReference type="GO" id="GO:0016757">
    <property type="term" value="F:glycosyltransferase activity"/>
    <property type="evidence" value="ECO:0007669"/>
    <property type="project" value="InterPro"/>
</dbReference>
<gene>
    <name evidence="2" type="ORF">A3A34_02910</name>
</gene>
<dbReference type="Proteomes" id="UP000178587">
    <property type="component" value="Unassembled WGS sequence"/>
</dbReference>
<proteinExistence type="predicted"/>
<dbReference type="InterPro" id="IPR001296">
    <property type="entry name" value="Glyco_trans_1"/>
</dbReference>
<dbReference type="PANTHER" id="PTHR45947">
    <property type="entry name" value="SULFOQUINOVOSYL TRANSFERASE SQD2"/>
    <property type="match status" value="1"/>
</dbReference>
<dbReference type="STRING" id="1798507.A3A34_02910"/>
<dbReference type="Gene3D" id="3.40.50.2000">
    <property type="entry name" value="Glycogen Phosphorylase B"/>
    <property type="match status" value="2"/>
</dbReference>
<feature type="domain" description="Glycosyl transferase family 1" evidence="1">
    <location>
        <begin position="193"/>
        <end position="300"/>
    </location>
</feature>
<name>A0A1F6EIZ9_9BACT</name>